<evidence type="ECO:0000313" key="3">
    <source>
        <dbReference type="Proteomes" id="UP000040576"/>
    </source>
</evidence>
<feature type="compositionally biased region" description="Polar residues" evidence="1">
    <location>
        <begin position="1"/>
        <end position="27"/>
    </location>
</feature>
<feature type="region of interest" description="Disordered" evidence="1">
    <location>
        <begin position="1"/>
        <end position="49"/>
    </location>
</feature>
<sequence length="49" mass="5685">MGQNNEENKQNSLIEQRHQPSMRQSGTKIKENCPIEKLYGTKQRGKQAK</sequence>
<dbReference type="Proteomes" id="UP000040576">
    <property type="component" value="Unassembled WGS sequence"/>
</dbReference>
<evidence type="ECO:0000256" key="1">
    <source>
        <dbReference type="SAM" id="MobiDB-lite"/>
    </source>
</evidence>
<reference evidence="2 3" key="1">
    <citation type="submission" date="2014-07" db="EMBL/GenBank/DDBJ databases">
        <authorList>
            <person name="Wibberg Daniel"/>
        </authorList>
    </citation>
    <scope>NUCLEOTIDE SEQUENCE [LARGE SCALE GENOMIC DNA]</scope>
</reference>
<accession>A0A090ISF8</accession>
<organism evidence="2 3">
    <name type="scientific">Caldibacillus thermoamylovorans</name>
    <dbReference type="NCBI Taxonomy" id="35841"/>
    <lineage>
        <taxon>Bacteria</taxon>
        <taxon>Bacillati</taxon>
        <taxon>Bacillota</taxon>
        <taxon>Bacilli</taxon>
        <taxon>Bacillales</taxon>
        <taxon>Bacillaceae</taxon>
        <taxon>Caldibacillus</taxon>
    </lineage>
</organism>
<dbReference type="EMBL" id="CCRF01000028">
    <property type="protein sequence ID" value="CEE00622.1"/>
    <property type="molecule type" value="Genomic_DNA"/>
</dbReference>
<protein>
    <submittedName>
        <fullName evidence="2">Uncharacterized protein</fullName>
    </submittedName>
</protein>
<evidence type="ECO:0000313" key="2">
    <source>
        <dbReference type="EMBL" id="CEE00622.1"/>
    </source>
</evidence>
<keyword evidence="3" id="KW-1185">Reference proteome</keyword>
<proteinExistence type="predicted"/>
<name>A0A090ISF8_9BACI</name>
<gene>
    <name evidence="2" type="ORF">BT1A1_0771</name>
</gene>
<dbReference type="AlphaFoldDB" id="A0A090ISF8"/>